<dbReference type="Pfam" id="PF04277">
    <property type="entry name" value="OAD_gamma"/>
    <property type="match status" value="1"/>
</dbReference>
<keyword evidence="12 16" id="KW-0406">Ion transport</keyword>
<accession>A0AB39UWL8</accession>
<evidence type="ECO:0000256" key="14">
    <source>
        <dbReference type="ARBA" id="ARBA00023201"/>
    </source>
</evidence>
<comment type="cofactor">
    <cofactor evidence="1 16 17">
        <name>Na(+)</name>
        <dbReference type="ChEBI" id="CHEBI:29101"/>
    </cofactor>
</comment>
<name>A0AB39UWL8_9GAMM</name>
<protein>
    <recommendedName>
        <fullName evidence="16">Probable oxaloacetate decarboxylase gamma chain</fullName>
        <ecNumber evidence="16">7.2.4.2</ecNumber>
    </recommendedName>
</protein>
<evidence type="ECO:0000256" key="9">
    <source>
        <dbReference type="ARBA" id="ARBA00022967"/>
    </source>
</evidence>
<comment type="subcellular location">
    <subcellularLocation>
        <location evidence="3 16 17">Cell membrane</location>
        <topology evidence="3 16 17">Single-pass membrane protein</topology>
    </subcellularLocation>
</comment>
<keyword evidence="8 16" id="KW-0812">Transmembrane</keyword>
<dbReference type="GO" id="GO:0008948">
    <property type="term" value="F:oxaloacetate decarboxylase activity"/>
    <property type="evidence" value="ECO:0007669"/>
    <property type="project" value="UniProtKB-UniRule"/>
</dbReference>
<dbReference type="GO" id="GO:0005886">
    <property type="term" value="C:plasma membrane"/>
    <property type="evidence" value="ECO:0007669"/>
    <property type="project" value="UniProtKB-SubCell"/>
</dbReference>
<keyword evidence="14 16" id="KW-0739">Sodium transport</keyword>
<dbReference type="GO" id="GO:0036376">
    <property type="term" value="P:sodium ion export across plasma membrane"/>
    <property type="evidence" value="ECO:0007669"/>
    <property type="project" value="InterPro"/>
</dbReference>
<evidence type="ECO:0000256" key="10">
    <source>
        <dbReference type="ARBA" id="ARBA00022989"/>
    </source>
</evidence>
<dbReference type="KEGG" id="tcd:AAIA72_01710"/>
<dbReference type="GO" id="GO:0015081">
    <property type="term" value="F:sodium ion transmembrane transporter activity"/>
    <property type="evidence" value="ECO:0007669"/>
    <property type="project" value="UniProtKB-UniRule"/>
</dbReference>
<evidence type="ECO:0000256" key="4">
    <source>
        <dbReference type="ARBA" id="ARBA00005844"/>
    </source>
</evidence>
<evidence type="ECO:0000256" key="2">
    <source>
        <dbReference type="ARBA" id="ARBA00003002"/>
    </source>
</evidence>
<dbReference type="HAMAP" id="MF_00404">
    <property type="entry name" value="OadG"/>
    <property type="match status" value="1"/>
</dbReference>
<keyword evidence="10 16" id="KW-1133">Transmembrane helix</keyword>
<evidence type="ECO:0000256" key="8">
    <source>
        <dbReference type="ARBA" id="ARBA00022692"/>
    </source>
</evidence>
<sequence length="79" mass="8589">MDTIFEPALVLMVAGMGFVFIFLTMLVGVTHAMSRIVNRFFPDPDPVPAKAAVPKPAEDPNLPVVIAAAVKAYRSRHPK</sequence>
<gene>
    <name evidence="16" type="primary">oadG</name>
    <name evidence="18" type="ORF">AAIA72_01710</name>
</gene>
<keyword evidence="6 16" id="KW-0813">Transport</keyword>
<evidence type="ECO:0000256" key="7">
    <source>
        <dbReference type="ARBA" id="ARBA00022475"/>
    </source>
</evidence>
<evidence type="ECO:0000256" key="12">
    <source>
        <dbReference type="ARBA" id="ARBA00023065"/>
    </source>
</evidence>
<dbReference type="InterPro" id="IPR005899">
    <property type="entry name" value="Na_pump_deCOase"/>
</dbReference>
<evidence type="ECO:0000256" key="6">
    <source>
        <dbReference type="ARBA" id="ARBA00022448"/>
    </source>
</evidence>
<dbReference type="NCBIfam" id="TIGR01195">
    <property type="entry name" value="oadG_fam"/>
    <property type="match status" value="1"/>
</dbReference>
<keyword evidence="7 16" id="KW-1003">Cell membrane</keyword>
<reference evidence="18" key="1">
    <citation type="submission" date="2024-05" db="EMBL/GenBank/DDBJ databases">
        <title>Genome sequencing of novel strain.</title>
        <authorList>
            <person name="Ganbat D."/>
            <person name="Ganbat S."/>
            <person name="Lee S.-J."/>
        </authorList>
    </citation>
    <scope>NUCLEOTIDE SEQUENCE</scope>
    <source>
        <strain evidence="18">SMD15-11</strain>
    </source>
</reference>
<evidence type="ECO:0000256" key="5">
    <source>
        <dbReference type="ARBA" id="ARBA00011869"/>
    </source>
</evidence>
<comment type="function">
    <text evidence="2 16 17">Catalyzes the decarboxylation of oxaloacetate coupled to Na(+) translocation.</text>
</comment>
<evidence type="ECO:0000256" key="13">
    <source>
        <dbReference type="ARBA" id="ARBA00023136"/>
    </source>
</evidence>
<comment type="subunit">
    <text evidence="5 16">Heterotrimer of an alpha, a beta and a gamma subunit.</text>
</comment>
<comment type="similarity">
    <text evidence="4 16 17">Belongs to the OadG family.</text>
</comment>
<evidence type="ECO:0000313" key="18">
    <source>
        <dbReference type="EMBL" id="XDT72727.1"/>
    </source>
</evidence>
<keyword evidence="13 16" id="KW-0472">Membrane</keyword>
<evidence type="ECO:0000256" key="16">
    <source>
        <dbReference type="HAMAP-Rule" id="MF_00404"/>
    </source>
</evidence>
<evidence type="ECO:0000256" key="17">
    <source>
        <dbReference type="RuleBase" id="RU004278"/>
    </source>
</evidence>
<organism evidence="18">
    <name type="scientific">Thermohahella caldifontis</name>
    <dbReference type="NCBI Taxonomy" id="3142973"/>
    <lineage>
        <taxon>Bacteria</taxon>
        <taxon>Pseudomonadati</taxon>
        <taxon>Pseudomonadota</taxon>
        <taxon>Gammaproteobacteria</taxon>
        <taxon>Oceanospirillales</taxon>
        <taxon>Hahellaceae</taxon>
        <taxon>Thermohahella</taxon>
    </lineage>
</organism>
<proteinExistence type="inferred from homology"/>
<keyword evidence="9 16" id="KW-1278">Translocase</keyword>
<dbReference type="AlphaFoldDB" id="A0AB39UWL8"/>
<evidence type="ECO:0000256" key="15">
    <source>
        <dbReference type="ARBA" id="ARBA00048176"/>
    </source>
</evidence>
<dbReference type="GO" id="GO:0015451">
    <property type="term" value="F:decarboxylation-driven active transmembrane transporter activity"/>
    <property type="evidence" value="ECO:0007669"/>
    <property type="project" value="UniProtKB-EC"/>
</dbReference>
<evidence type="ECO:0000256" key="3">
    <source>
        <dbReference type="ARBA" id="ARBA00004162"/>
    </source>
</evidence>
<feature type="transmembrane region" description="Helical" evidence="16 17">
    <location>
        <begin position="6"/>
        <end position="29"/>
    </location>
</feature>
<keyword evidence="11 16" id="KW-0915">Sodium</keyword>
<dbReference type="InterPro" id="IPR023424">
    <property type="entry name" value="OadG"/>
</dbReference>
<dbReference type="RefSeq" id="WP_369601731.1">
    <property type="nucleotide sequence ID" value="NZ_CP154858.1"/>
</dbReference>
<evidence type="ECO:0000256" key="1">
    <source>
        <dbReference type="ARBA" id="ARBA00001959"/>
    </source>
</evidence>
<evidence type="ECO:0000256" key="11">
    <source>
        <dbReference type="ARBA" id="ARBA00023053"/>
    </source>
</evidence>
<dbReference type="EC" id="7.2.4.2" evidence="16"/>
<comment type="catalytic activity">
    <reaction evidence="15 16 17">
        <text>oxaloacetate + 2 Na(+)(in) + H(+) = pyruvate + 2 Na(+)(out) + CO2</text>
        <dbReference type="Rhea" id="RHEA:57724"/>
        <dbReference type="ChEBI" id="CHEBI:15361"/>
        <dbReference type="ChEBI" id="CHEBI:15378"/>
        <dbReference type="ChEBI" id="CHEBI:16452"/>
        <dbReference type="ChEBI" id="CHEBI:16526"/>
        <dbReference type="ChEBI" id="CHEBI:29101"/>
        <dbReference type="EC" id="7.2.4.2"/>
    </reaction>
</comment>
<dbReference type="EMBL" id="CP154858">
    <property type="protein sequence ID" value="XDT72727.1"/>
    <property type="molecule type" value="Genomic_DNA"/>
</dbReference>